<dbReference type="Proteomes" id="UP001174909">
    <property type="component" value="Unassembled WGS sequence"/>
</dbReference>
<dbReference type="AlphaFoldDB" id="A0AA35TST9"/>
<accession>A0AA35TST9</accession>
<sequence length="40" mass="4855">MLGRVLSLQLVKKRLGRYRLRKRQLLEVHAQRPVRRCLLT</sequence>
<proteinExistence type="predicted"/>
<dbReference type="EMBL" id="CASHTH010004072">
    <property type="protein sequence ID" value="CAI8053131.1"/>
    <property type="molecule type" value="Genomic_DNA"/>
</dbReference>
<reference evidence="1" key="1">
    <citation type="submission" date="2023-03" db="EMBL/GenBank/DDBJ databases">
        <authorList>
            <person name="Steffen K."/>
            <person name="Cardenas P."/>
        </authorList>
    </citation>
    <scope>NUCLEOTIDE SEQUENCE</scope>
</reference>
<evidence type="ECO:0000313" key="1">
    <source>
        <dbReference type="EMBL" id="CAI8053131.1"/>
    </source>
</evidence>
<keyword evidence="2" id="KW-1185">Reference proteome</keyword>
<protein>
    <submittedName>
        <fullName evidence="1">Uncharacterized protein</fullName>
    </submittedName>
</protein>
<evidence type="ECO:0000313" key="2">
    <source>
        <dbReference type="Proteomes" id="UP001174909"/>
    </source>
</evidence>
<organism evidence="1 2">
    <name type="scientific">Geodia barretti</name>
    <name type="common">Barrett's horny sponge</name>
    <dbReference type="NCBI Taxonomy" id="519541"/>
    <lineage>
        <taxon>Eukaryota</taxon>
        <taxon>Metazoa</taxon>
        <taxon>Porifera</taxon>
        <taxon>Demospongiae</taxon>
        <taxon>Heteroscleromorpha</taxon>
        <taxon>Tetractinellida</taxon>
        <taxon>Astrophorina</taxon>
        <taxon>Geodiidae</taxon>
        <taxon>Geodia</taxon>
    </lineage>
</organism>
<comment type="caution">
    <text evidence="1">The sequence shown here is derived from an EMBL/GenBank/DDBJ whole genome shotgun (WGS) entry which is preliminary data.</text>
</comment>
<gene>
    <name evidence="1" type="ORF">GBAR_LOCUS29056</name>
</gene>
<name>A0AA35TST9_GEOBA</name>